<dbReference type="PANTHER" id="PTHR33116:SF86">
    <property type="entry name" value="REVERSE TRANSCRIPTASE DOMAIN-CONTAINING PROTEIN"/>
    <property type="match status" value="1"/>
</dbReference>
<reference evidence="2" key="1">
    <citation type="submission" date="2018-02" db="EMBL/GenBank/DDBJ databases">
        <authorList>
            <person name="Cohen D.B."/>
            <person name="Kent A.D."/>
        </authorList>
    </citation>
    <scope>NUCLEOTIDE SEQUENCE</scope>
</reference>
<feature type="domain" description="Reverse transcriptase" evidence="1">
    <location>
        <begin position="666"/>
        <end position="911"/>
    </location>
</feature>
<dbReference type="SUPFAM" id="SSF56219">
    <property type="entry name" value="DNase I-like"/>
    <property type="match status" value="1"/>
</dbReference>
<dbReference type="Pfam" id="PF13456">
    <property type="entry name" value="RVT_3"/>
    <property type="match status" value="1"/>
</dbReference>
<dbReference type="Gene3D" id="3.30.420.10">
    <property type="entry name" value="Ribonuclease H-like superfamily/Ribonuclease H"/>
    <property type="match status" value="1"/>
</dbReference>
<dbReference type="SUPFAM" id="SSF53098">
    <property type="entry name" value="Ribonuclease H-like"/>
    <property type="match status" value="1"/>
</dbReference>
<dbReference type="Pfam" id="PF13966">
    <property type="entry name" value="zf-RVT"/>
    <property type="match status" value="1"/>
</dbReference>
<dbReference type="InterPro" id="IPR043502">
    <property type="entry name" value="DNA/RNA_pol_sf"/>
</dbReference>
<dbReference type="PANTHER" id="PTHR33116">
    <property type="entry name" value="REVERSE TRANSCRIPTASE ZINC-BINDING DOMAIN-CONTAINING PROTEIN-RELATED-RELATED"/>
    <property type="match status" value="1"/>
</dbReference>
<organism evidence="2">
    <name type="scientific">Fagus sylvatica</name>
    <name type="common">Beechnut</name>
    <dbReference type="NCBI Taxonomy" id="28930"/>
    <lineage>
        <taxon>Eukaryota</taxon>
        <taxon>Viridiplantae</taxon>
        <taxon>Streptophyta</taxon>
        <taxon>Embryophyta</taxon>
        <taxon>Tracheophyta</taxon>
        <taxon>Spermatophyta</taxon>
        <taxon>Magnoliopsida</taxon>
        <taxon>eudicotyledons</taxon>
        <taxon>Gunneridae</taxon>
        <taxon>Pentapetalae</taxon>
        <taxon>rosids</taxon>
        <taxon>fabids</taxon>
        <taxon>Fagales</taxon>
        <taxon>Fagaceae</taxon>
        <taxon>Fagus</taxon>
    </lineage>
</organism>
<dbReference type="Pfam" id="PF14111">
    <property type="entry name" value="DUF4283"/>
    <property type="match status" value="1"/>
</dbReference>
<dbReference type="InterPro" id="IPR002156">
    <property type="entry name" value="RNaseH_domain"/>
</dbReference>
<evidence type="ECO:0000259" key="1">
    <source>
        <dbReference type="PROSITE" id="PS50878"/>
    </source>
</evidence>
<accession>A0A2N9G4C5</accession>
<dbReference type="PROSITE" id="PS50878">
    <property type="entry name" value="RT_POL"/>
    <property type="match status" value="1"/>
</dbReference>
<dbReference type="InterPro" id="IPR012337">
    <property type="entry name" value="RNaseH-like_sf"/>
</dbReference>
<dbReference type="CDD" id="cd06222">
    <property type="entry name" value="RNase_H_like"/>
    <property type="match status" value="1"/>
</dbReference>
<dbReference type="InterPro" id="IPR036691">
    <property type="entry name" value="Endo/exonu/phosph_ase_sf"/>
</dbReference>
<dbReference type="InterPro" id="IPR026960">
    <property type="entry name" value="RVT-Znf"/>
</dbReference>
<dbReference type="InterPro" id="IPR044730">
    <property type="entry name" value="RNase_H-like_dom_plant"/>
</dbReference>
<evidence type="ECO:0000313" key="2">
    <source>
        <dbReference type="EMBL" id="SPC93964.1"/>
    </source>
</evidence>
<dbReference type="EMBL" id="OIVN01001441">
    <property type="protein sequence ID" value="SPC93964.1"/>
    <property type="molecule type" value="Genomic_DNA"/>
</dbReference>
<dbReference type="GO" id="GO:0004523">
    <property type="term" value="F:RNA-DNA hybrid ribonuclease activity"/>
    <property type="evidence" value="ECO:0007669"/>
    <property type="project" value="InterPro"/>
</dbReference>
<gene>
    <name evidence="2" type="ORF">FSB_LOCUS21846</name>
</gene>
<sequence>MDRAGYYNHLGNGRWKLTKGPLVVARGRICCSLYNTHVKMEEAICDEEYKDGMLVTCDNDEVKDSKDLEHREQAPTLEMVEPYEKRFIGELQNDSSENIWVSNEGQPKNWIKDIQGLWEKFSLSEQESQKVDLVSTTTQPKSFLAAKFLTRRALNVESVARTFKPLWRTDHGFTIRDMNDNKLVFVFEDEVDRERVMLGEPWVYDKYLVILQRIEEDEAIEEVAFAETSFWVQLHGIPVRRMNPEVATILGSSLGKIAHVTEGDKAAGGGQAMRIRNQEKMQLEDQQFGPWLRASNERPWRKTEIKIEVALYRKRLQCSPVVSHELPSLELSWAWEPTYSSGNCTFVVNENQPDAWRFTGFYGAPETHNREESWNLLRRLNAQFKLPCFLDLGFTGPRFTWMNNRPADMTWERLDRVVATPDWLLQFPSAQVHHLEGRWSDHKPIWVNTEPAIIPSKKPFRFEEVWTSDQGCEAVIKDSWKKDSAGVPMYNVWQKIHACRRGLSSWSRTSFGNVKFRIREVERLLKQAEEISMQGRDHHRVSLLRQELHSLLAKEERLWRQRSRADWLQAGDRNTRYFHCRATQRQRRNWTANPEQIEEVLENIQRVVTEEMNNQLIKEFTAEEVDVALKQMAPLKAPGPDGLPPIFYQQYWHLIGKDVTTAVLTCLNSGKILKAIINHTYITLIPKVQNPEESAFIPGRLITDNILVAFETLHHMQHQKTGKLGSMALKLDMSKAYDRVEWRYLKGVMEKMGFHKKWVTILMECVSTVSYSILVNDDPYGYIKPSRGLRQGDPFSPYLFLLCAEGFHSLIEKEKTVGTLQGVSISRGGPKISLLFFADDSLLFCKATTSDVTRIQDILSQYEKASGQQINRQKTTLFFSKSTPPAAQRDIQDMLEVPAIKQYERYLGLPSFVGRAKYSSFAQIKERVWSKLKGWKEKLISQAGREILIKSVAQAIPAYAMSCFRLPNRLIKEIEVLIRRFWWGQGGEKGKMHWLPWHTLCKSKNNGGIGLRDLGIFNEALLAKQVWRLLHNPSSLFFKVFKAKYFPRCSILEVQQSTKGSYAWRSILSARDLITKGSVWRVGTGKDIRIWGDKWLIGSNNHRIISTPPLNTSISHVKHLIDFDLKSWKTELVKELFLPQEATTILGIPLSFRNPADSLVWGATKQGVYTVRSGYHLLFNDRNQDEPGPSDTTKMSQLWKAIWSLQIPSKTRHFLWRACHSSLPTQSNLHHRHILDDPRCSSCIDQIESTITRPLAMQIDRSTLALDTMGNLLVHMVSPEPVSDYNNQLTPTLKLIRRARETLLEFHEAQDRGKQRSLQSNSTTVIKWKPPEDRRYKVNYDGAVFNDRNEAGIGVIIRNHRGEVMGALSQRIPYPHSVEAVEASAARSAIQFAKDSGFMNIDLEGDSKINSGSHPTHYTLFHHLRQHY</sequence>
<protein>
    <recommendedName>
        <fullName evidence="1">Reverse transcriptase domain-containing protein</fullName>
    </recommendedName>
</protein>
<dbReference type="InterPro" id="IPR036397">
    <property type="entry name" value="RNaseH_sf"/>
</dbReference>
<name>A0A2N9G4C5_FAGSY</name>
<dbReference type="InterPro" id="IPR000477">
    <property type="entry name" value="RT_dom"/>
</dbReference>
<dbReference type="GO" id="GO:0003676">
    <property type="term" value="F:nucleic acid binding"/>
    <property type="evidence" value="ECO:0007669"/>
    <property type="project" value="InterPro"/>
</dbReference>
<dbReference type="SUPFAM" id="SSF56672">
    <property type="entry name" value="DNA/RNA polymerases"/>
    <property type="match status" value="1"/>
</dbReference>
<dbReference type="Pfam" id="PF00078">
    <property type="entry name" value="RVT_1"/>
    <property type="match status" value="1"/>
</dbReference>
<proteinExistence type="predicted"/>
<dbReference type="InterPro" id="IPR025558">
    <property type="entry name" value="DUF4283"/>
</dbReference>
<dbReference type="Gene3D" id="3.60.10.10">
    <property type="entry name" value="Endonuclease/exonuclease/phosphatase"/>
    <property type="match status" value="1"/>
</dbReference>
<dbReference type="CDD" id="cd01650">
    <property type="entry name" value="RT_nLTR_like"/>
    <property type="match status" value="1"/>
</dbReference>